<dbReference type="Gene3D" id="2.130.10.30">
    <property type="entry name" value="Regulator of chromosome condensation 1/beta-lactamase-inhibitor protein II"/>
    <property type="match status" value="1"/>
</dbReference>
<reference evidence="5 6" key="1">
    <citation type="submission" date="2017-12" db="EMBL/GenBank/DDBJ databases">
        <authorList>
            <person name="Pombert J.-F."/>
            <person name="Haag K.L."/>
            <person name="Ebert D."/>
        </authorList>
    </citation>
    <scope>NUCLEOTIDE SEQUENCE [LARGE SCALE GENOMIC DNA]</scope>
    <source>
        <strain evidence="5">BE-OM-2</strain>
    </source>
</reference>
<dbReference type="InterPro" id="IPR058923">
    <property type="entry name" value="RCC1-like_dom"/>
</dbReference>
<dbReference type="EMBL" id="PITI01000812">
    <property type="protein sequence ID" value="TBU04099.1"/>
    <property type="molecule type" value="Genomic_DNA"/>
</dbReference>
<feature type="repeat" description="RCC1" evidence="2">
    <location>
        <begin position="101"/>
        <end position="152"/>
    </location>
</feature>
<evidence type="ECO:0000256" key="1">
    <source>
        <dbReference type="ARBA" id="ARBA00022737"/>
    </source>
</evidence>
<dbReference type="EMBL" id="PITI01000932">
    <property type="protein sequence ID" value="TBU03391.1"/>
    <property type="molecule type" value="Genomic_DNA"/>
</dbReference>
<dbReference type="PANTHER" id="PTHR22870">
    <property type="entry name" value="REGULATOR OF CHROMOSOME CONDENSATION"/>
    <property type="match status" value="1"/>
</dbReference>
<dbReference type="PRINTS" id="PR00633">
    <property type="entry name" value="RCCNDNSATION"/>
</dbReference>
<gene>
    <name evidence="5" type="ORF">CWI36_0812p0010</name>
    <name evidence="4" type="ORF">CWI36_0932p0010</name>
</gene>
<proteinExistence type="predicted"/>
<evidence type="ECO:0000256" key="2">
    <source>
        <dbReference type="PROSITE-ProRule" id="PRU00235"/>
    </source>
</evidence>
<feature type="repeat" description="RCC1" evidence="2">
    <location>
        <begin position="153"/>
        <end position="211"/>
    </location>
</feature>
<dbReference type="PANTHER" id="PTHR22870:SF466">
    <property type="entry name" value="ANKYRIN REPEAT-CONTAINING PROTEIN"/>
    <property type="match status" value="1"/>
</dbReference>
<dbReference type="SUPFAM" id="SSF50985">
    <property type="entry name" value="RCC1/BLIP-II"/>
    <property type="match status" value="2"/>
</dbReference>
<comment type="caution">
    <text evidence="5">The sequence shown here is derived from an EMBL/GenBank/DDBJ whole genome shotgun (WGS) entry which is preliminary data.</text>
</comment>
<dbReference type="VEuPathDB" id="MicrosporidiaDB:CWI39_1146p0010"/>
<dbReference type="InterPro" id="IPR009091">
    <property type="entry name" value="RCC1/BLIP-II"/>
</dbReference>
<keyword evidence="6" id="KW-1185">Reference proteome</keyword>
<evidence type="ECO:0000259" key="3">
    <source>
        <dbReference type="Pfam" id="PF25390"/>
    </source>
</evidence>
<dbReference type="PROSITE" id="PS50012">
    <property type="entry name" value="RCC1_3"/>
    <property type="match status" value="6"/>
</dbReference>
<name>A0A4Q9L8Q1_9MICR</name>
<dbReference type="STRING" id="148818.A0A4Q9L8Q1"/>
<dbReference type="Proteomes" id="UP000291404">
    <property type="component" value="Unassembled WGS sequence"/>
</dbReference>
<accession>A0A4Q9L8Q1</accession>
<dbReference type="VEuPathDB" id="MicrosporidiaDB:CWI36_0932p0010"/>
<organism evidence="5 6">
    <name type="scientific">Hamiltosporidium magnivora</name>
    <dbReference type="NCBI Taxonomy" id="148818"/>
    <lineage>
        <taxon>Eukaryota</taxon>
        <taxon>Fungi</taxon>
        <taxon>Fungi incertae sedis</taxon>
        <taxon>Microsporidia</taxon>
        <taxon>Dubosqiidae</taxon>
        <taxon>Hamiltosporidium</taxon>
    </lineage>
</organism>
<feature type="repeat" description="RCC1" evidence="2">
    <location>
        <begin position="212"/>
        <end position="260"/>
    </location>
</feature>
<protein>
    <submittedName>
        <fullName evidence="5">Putative RCC1-like regulator of chromosome condensation protein</fullName>
    </submittedName>
</protein>
<dbReference type="Pfam" id="PF25390">
    <property type="entry name" value="WD40_RLD"/>
    <property type="match status" value="1"/>
</dbReference>
<feature type="repeat" description="RCC1" evidence="2">
    <location>
        <begin position="1"/>
        <end position="52"/>
    </location>
</feature>
<dbReference type="InterPro" id="IPR051210">
    <property type="entry name" value="Ub_ligase/GEF_domain"/>
</dbReference>
<sequence length="381" mass="42291">MPVYVFGSNSISQLGLGTEIIKSKPVRLSFFDEIKIKKVKCGVIHTLLLTTDGKLYSWGCNDECALGRDGDESIPGLVNIPEEIVDMAGGGSISVAISVKGNVYAWGTFRNESGVLGFTVDIKIQKYPLKLKLKNIVKVECGFNHVLLLTDKNVLITFGVGICGQLGWKVSKRNKNCLIPTTISTTRKRKINEKFVDIKCGSSHSIAINTDGEAFVWGKNIYGQLGLNDRNSIYKRQKVDLKNIVTAEGGEDHSFFVANDYNIFSSGRNDLGQLGLNDKLHRDIPTSINVIRKLKVKNISKNIFDSNNYEEISNFQIQKIRSCGHFTIIQIENTLFSFGFNTSGELGYDCETSNLPTEIDFDFGNILDFDVGNDFVVVLTE</sequence>
<dbReference type="VEuPathDB" id="MicrosporidiaDB:CWI36_0812p0010"/>
<evidence type="ECO:0000313" key="4">
    <source>
        <dbReference type="EMBL" id="TBU03391.1"/>
    </source>
</evidence>
<dbReference type="AlphaFoldDB" id="A0A4Q9L8Q1"/>
<dbReference type="InterPro" id="IPR000408">
    <property type="entry name" value="Reg_chr_condens"/>
</dbReference>
<keyword evidence="1" id="KW-0677">Repeat</keyword>
<feature type="repeat" description="RCC1" evidence="2">
    <location>
        <begin position="333"/>
        <end position="381"/>
    </location>
</feature>
<feature type="domain" description="RCC1-like" evidence="3">
    <location>
        <begin position="3"/>
        <end position="378"/>
    </location>
</feature>
<evidence type="ECO:0000313" key="6">
    <source>
        <dbReference type="Proteomes" id="UP000291404"/>
    </source>
</evidence>
<evidence type="ECO:0000313" key="5">
    <source>
        <dbReference type="EMBL" id="TBU04099.1"/>
    </source>
</evidence>
<feature type="repeat" description="RCC1" evidence="2">
    <location>
        <begin position="53"/>
        <end position="100"/>
    </location>
</feature>